<accession>A0A9P6HFS7</accession>
<dbReference type="InterPro" id="IPR004345">
    <property type="entry name" value="TB2_DP1_HVA22"/>
</dbReference>
<evidence type="ECO:0000256" key="2">
    <source>
        <dbReference type="ARBA" id="ARBA00008573"/>
    </source>
</evidence>
<keyword evidence="5 6" id="KW-0472">Membrane</keyword>
<protein>
    <recommendedName>
        <fullName evidence="6">Protein YOP1</fullName>
    </recommendedName>
</protein>
<reference evidence="7" key="2">
    <citation type="submission" date="2020-11" db="EMBL/GenBank/DDBJ databases">
        <authorList>
            <consortium name="DOE Joint Genome Institute"/>
            <person name="Kuo A."/>
            <person name="Miyauchi S."/>
            <person name="Kiss E."/>
            <person name="Drula E."/>
            <person name="Kohler A."/>
            <person name="Sanchez-Garcia M."/>
            <person name="Andreopoulos B."/>
            <person name="Barry K.W."/>
            <person name="Bonito G."/>
            <person name="Buee M."/>
            <person name="Carver A."/>
            <person name="Chen C."/>
            <person name="Cichocki N."/>
            <person name="Clum A."/>
            <person name="Culley D."/>
            <person name="Crous P.W."/>
            <person name="Fauchery L."/>
            <person name="Girlanda M."/>
            <person name="Hayes R."/>
            <person name="Keri Z."/>
            <person name="Labutti K."/>
            <person name="Lipzen A."/>
            <person name="Lombard V."/>
            <person name="Magnuson J."/>
            <person name="Maillard F."/>
            <person name="Morin E."/>
            <person name="Murat C."/>
            <person name="Nolan M."/>
            <person name="Ohm R."/>
            <person name="Pangilinan J."/>
            <person name="Pereira M."/>
            <person name="Perotto S."/>
            <person name="Peter M."/>
            <person name="Riley R."/>
            <person name="Sitrit Y."/>
            <person name="Stielow B."/>
            <person name="Szollosi G."/>
            <person name="Zifcakova L."/>
            <person name="Stursova M."/>
            <person name="Spatafora J.W."/>
            <person name="Tedersoo L."/>
            <person name="Vaario L.-M."/>
            <person name="Yamada A."/>
            <person name="Yan M."/>
            <person name="Wang P."/>
            <person name="Xu J."/>
            <person name="Bruns T."/>
            <person name="Baldrian P."/>
            <person name="Vilgalys R."/>
            <person name="Henrissat B."/>
            <person name="Grigoriev I.V."/>
            <person name="Hibbett D."/>
            <person name="Nagy L.G."/>
            <person name="Martin F.M."/>
        </authorList>
    </citation>
    <scope>NUCLEOTIDE SEQUENCE</scope>
    <source>
        <strain evidence="7">UH-Tt-Lm1</strain>
    </source>
</reference>
<feature type="transmembrane region" description="Helical" evidence="6">
    <location>
        <begin position="100"/>
        <end position="125"/>
    </location>
</feature>
<evidence type="ECO:0000313" key="8">
    <source>
        <dbReference type="Proteomes" id="UP000736335"/>
    </source>
</evidence>
<comment type="similarity">
    <text evidence="2 6">Belongs to the DP1 family.</text>
</comment>
<comment type="caution">
    <text evidence="6">Lacks conserved residue(s) required for the propagation of feature annotation.</text>
</comment>
<feature type="transmembrane region" description="Helical" evidence="6">
    <location>
        <begin position="50"/>
        <end position="80"/>
    </location>
</feature>
<evidence type="ECO:0000256" key="1">
    <source>
        <dbReference type="ARBA" id="ARBA00004141"/>
    </source>
</evidence>
<evidence type="ECO:0000256" key="6">
    <source>
        <dbReference type="RuleBase" id="RU362006"/>
    </source>
</evidence>
<evidence type="ECO:0000256" key="5">
    <source>
        <dbReference type="ARBA" id="ARBA00023136"/>
    </source>
</evidence>
<keyword evidence="8" id="KW-1185">Reference proteome</keyword>
<dbReference type="Proteomes" id="UP000736335">
    <property type="component" value="Unassembled WGS sequence"/>
</dbReference>
<dbReference type="EMBL" id="WIUZ02000006">
    <property type="protein sequence ID" value="KAF9786092.1"/>
    <property type="molecule type" value="Genomic_DNA"/>
</dbReference>
<dbReference type="AlphaFoldDB" id="A0A9P6HFS7"/>
<reference evidence="7" key="1">
    <citation type="journal article" date="2020" name="Nat. Commun.">
        <title>Large-scale genome sequencing of mycorrhizal fungi provides insights into the early evolution of symbiotic traits.</title>
        <authorList>
            <person name="Miyauchi S."/>
            <person name="Kiss E."/>
            <person name="Kuo A."/>
            <person name="Drula E."/>
            <person name="Kohler A."/>
            <person name="Sanchez-Garcia M."/>
            <person name="Morin E."/>
            <person name="Andreopoulos B."/>
            <person name="Barry K.W."/>
            <person name="Bonito G."/>
            <person name="Buee M."/>
            <person name="Carver A."/>
            <person name="Chen C."/>
            <person name="Cichocki N."/>
            <person name="Clum A."/>
            <person name="Culley D."/>
            <person name="Crous P.W."/>
            <person name="Fauchery L."/>
            <person name="Girlanda M."/>
            <person name="Hayes R.D."/>
            <person name="Keri Z."/>
            <person name="LaButti K."/>
            <person name="Lipzen A."/>
            <person name="Lombard V."/>
            <person name="Magnuson J."/>
            <person name="Maillard F."/>
            <person name="Murat C."/>
            <person name="Nolan M."/>
            <person name="Ohm R.A."/>
            <person name="Pangilinan J."/>
            <person name="Pereira M.F."/>
            <person name="Perotto S."/>
            <person name="Peter M."/>
            <person name="Pfister S."/>
            <person name="Riley R."/>
            <person name="Sitrit Y."/>
            <person name="Stielow J.B."/>
            <person name="Szollosi G."/>
            <person name="Zifcakova L."/>
            <person name="Stursova M."/>
            <person name="Spatafora J.W."/>
            <person name="Tedersoo L."/>
            <person name="Vaario L.M."/>
            <person name="Yamada A."/>
            <person name="Yan M."/>
            <person name="Wang P."/>
            <person name="Xu J."/>
            <person name="Bruns T."/>
            <person name="Baldrian P."/>
            <person name="Vilgalys R."/>
            <person name="Dunand C."/>
            <person name="Henrissat B."/>
            <person name="Grigoriev I.V."/>
            <person name="Hibbett D."/>
            <person name="Nagy L.G."/>
            <person name="Martin F.M."/>
        </authorList>
    </citation>
    <scope>NUCLEOTIDE SEQUENCE</scope>
    <source>
        <strain evidence="7">UH-Tt-Lm1</strain>
    </source>
</reference>
<comment type="caution">
    <text evidence="7">The sequence shown here is derived from an EMBL/GenBank/DDBJ whole genome shotgun (WGS) entry which is preliminary data.</text>
</comment>
<proteinExistence type="inferred from homology"/>
<organism evidence="7 8">
    <name type="scientific">Thelephora terrestris</name>
    <dbReference type="NCBI Taxonomy" id="56493"/>
    <lineage>
        <taxon>Eukaryota</taxon>
        <taxon>Fungi</taxon>
        <taxon>Dikarya</taxon>
        <taxon>Basidiomycota</taxon>
        <taxon>Agaricomycotina</taxon>
        <taxon>Agaricomycetes</taxon>
        <taxon>Thelephorales</taxon>
        <taxon>Thelephoraceae</taxon>
        <taxon>Thelephora</taxon>
    </lineage>
</organism>
<dbReference type="PANTHER" id="PTHR12300:SF161">
    <property type="entry name" value="RECEPTOR EXPRESSION-ENHANCING PROTEIN"/>
    <property type="match status" value="1"/>
</dbReference>
<keyword evidence="3 6" id="KW-0812">Transmembrane</keyword>
<dbReference type="Pfam" id="PF03134">
    <property type="entry name" value="TB2_DP1_HVA22"/>
    <property type="match status" value="1"/>
</dbReference>
<evidence type="ECO:0000256" key="3">
    <source>
        <dbReference type="ARBA" id="ARBA00022692"/>
    </source>
</evidence>
<evidence type="ECO:0000313" key="7">
    <source>
        <dbReference type="EMBL" id="KAF9786092.1"/>
    </source>
</evidence>
<dbReference type="PANTHER" id="PTHR12300">
    <property type="entry name" value="HVA22-LIKE PROTEINS"/>
    <property type="match status" value="1"/>
</dbReference>
<dbReference type="GO" id="GO:0016020">
    <property type="term" value="C:membrane"/>
    <property type="evidence" value="ECO:0007669"/>
    <property type="project" value="UniProtKB-SubCell"/>
</dbReference>
<gene>
    <name evidence="7" type="ORF">BJ322DRAFT_767054</name>
</gene>
<comment type="subcellular location">
    <subcellularLocation>
        <location evidence="1 6">Membrane</location>
        <topology evidence="1 6">Multi-pass membrane protein</topology>
    </subcellularLocation>
</comment>
<keyword evidence="4 6" id="KW-1133">Transmembrane helix</keyword>
<sequence>MSAAERVQNHPVYVQAQGKANYYVTQLDKELNNYPLLKAMEQRTQVPKAYMVIGSVGLLLFLHVFNAFAAPVSNLLGWALPAYLSLKALETPGPQDDTQWLTYWVIFGSFTFLESFALRVLLYYLPWYYAFKSLFILWLQLPAFRGAQVAHAHVVKPLFQTIDQKRVVTTQTTTSQPTSYTE</sequence>
<dbReference type="OrthoDB" id="10009287at2759"/>
<evidence type="ECO:0000256" key="4">
    <source>
        <dbReference type="ARBA" id="ARBA00022989"/>
    </source>
</evidence>
<name>A0A9P6HFS7_9AGAM</name>